<comment type="caution">
    <text evidence="2">The sequence shown here is derived from an EMBL/GenBank/DDBJ whole genome shotgun (WGS) entry which is preliminary data.</text>
</comment>
<evidence type="ECO:0000313" key="3">
    <source>
        <dbReference type="Proteomes" id="UP000315234"/>
    </source>
</evidence>
<dbReference type="AlphaFoldDB" id="A0ABC9ZRB0"/>
<dbReference type="Proteomes" id="UP000315234">
    <property type="component" value="Unassembled WGS sequence"/>
</dbReference>
<evidence type="ECO:0000313" key="2">
    <source>
        <dbReference type="EMBL" id="GEA44452.1"/>
    </source>
</evidence>
<dbReference type="EMBL" id="BJLD01000002">
    <property type="protein sequence ID" value="GEA43554.1"/>
    <property type="molecule type" value="Genomic_DNA"/>
</dbReference>
<evidence type="ECO:0000313" key="1">
    <source>
        <dbReference type="EMBL" id="GEA43554.1"/>
    </source>
</evidence>
<name>A0ABC9ZRB0_CORST</name>
<protein>
    <submittedName>
        <fullName evidence="2">Uncharacterized protein</fullName>
    </submittedName>
</protein>
<gene>
    <name evidence="1" type="ORF">Cst04h_17240</name>
    <name evidence="2" type="ORF">Cst04h_26220</name>
</gene>
<sequence>MDYAFKTTFGKYLFDNIGYVTFNKACPGGDGFAIAGAEIVNDRDAVAFFDQNCRANRTYVTGTAGD</sequence>
<dbReference type="EMBL" id="BJLD01000006">
    <property type="protein sequence ID" value="GEA44452.1"/>
    <property type="molecule type" value="Genomic_DNA"/>
</dbReference>
<accession>A0ABC9ZRB0</accession>
<proteinExistence type="predicted"/>
<reference evidence="2 3" key="1">
    <citation type="submission" date="2019-06" db="EMBL/GenBank/DDBJ databases">
        <title>Draft genome sequence of Corynebacterium striatum NBRC 15291.</title>
        <authorList>
            <person name="Miura T."/>
            <person name="Furukawa M."/>
            <person name="Shimamura M."/>
            <person name="Ohyama Y."/>
            <person name="Yamazoe A."/>
            <person name="Kawasaki H."/>
        </authorList>
    </citation>
    <scope>NUCLEOTIDE SEQUENCE [LARGE SCALE GENOMIC DNA]</scope>
    <source>
        <strain evidence="2 3">NBRC 15291</strain>
    </source>
</reference>
<organism evidence="2 3">
    <name type="scientific">Corynebacterium striatum</name>
    <dbReference type="NCBI Taxonomy" id="43770"/>
    <lineage>
        <taxon>Bacteria</taxon>
        <taxon>Bacillati</taxon>
        <taxon>Actinomycetota</taxon>
        <taxon>Actinomycetes</taxon>
        <taxon>Mycobacteriales</taxon>
        <taxon>Corynebacteriaceae</taxon>
        <taxon>Corynebacterium</taxon>
    </lineage>
</organism>